<reference evidence="5 6" key="1">
    <citation type="submission" date="2017-09" db="EMBL/GenBank/DDBJ databases">
        <authorList>
            <person name="Ehlers B."/>
            <person name="Leendertz F.H."/>
        </authorList>
    </citation>
    <scope>NUCLEOTIDE SEQUENCE [LARGE SCALE GENOMIC DNA]</scope>
    <source>
        <strain evidence="5 6">DSM 18289</strain>
    </source>
</reference>
<evidence type="ECO:0000256" key="1">
    <source>
        <dbReference type="ARBA" id="ARBA00023015"/>
    </source>
</evidence>
<dbReference type="RefSeq" id="WP_097154751.1">
    <property type="nucleotide sequence ID" value="NZ_OBEL01000004.1"/>
</dbReference>
<dbReference type="InterPro" id="IPR036388">
    <property type="entry name" value="WH-like_DNA-bd_sf"/>
</dbReference>
<organism evidence="5 6">
    <name type="scientific">Cohaesibacter gelatinilyticus</name>
    <dbReference type="NCBI Taxonomy" id="372072"/>
    <lineage>
        <taxon>Bacteria</taxon>
        <taxon>Pseudomonadati</taxon>
        <taxon>Pseudomonadota</taxon>
        <taxon>Alphaproteobacteria</taxon>
        <taxon>Hyphomicrobiales</taxon>
        <taxon>Cohaesibacteraceae</taxon>
    </lineage>
</organism>
<keyword evidence="6" id="KW-1185">Reference proteome</keyword>
<dbReference type="AlphaFoldDB" id="A0A285PGI1"/>
<evidence type="ECO:0000256" key="3">
    <source>
        <dbReference type="ARBA" id="ARBA00023163"/>
    </source>
</evidence>
<accession>A0A285PGI1</accession>
<evidence type="ECO:0000259" key="4">
    <source>
        <dbReference type="PROSITE" id="PS51000"/>
    </source>
</evidence>
<dbReference type="EMBL" id="OBEL01000004">
    <property type="protein sequence ID" value="SNZ20403.1"/>
    <property type="molecule type" value="Genomic_DNA"/>
</dbReference>
<dbReference type="SMART" id="SM01134">
    <property type="entry name" value="DeoRC"/>
    <property type="match status" value="1"/>
</dbReference>
<gene>
    <name evidence="5" type="ORF">SAMN06265368_3506</name>
</gene>
<proteinExistence type="predicted"/>
<dbReference type="PRINTS" id="PR00037">
    <property type="entry name" value="HTHLACR"/>
</dbReference>
<dbReference type="Gene3D" id="1.10.10.10">
    <property type="entry name" value="Winged helix-like DNA-binding domain superfamily/Winged helix DNA-binding domain"/>
    <property type="match status" value="1"/>
</dbReference>
<name>A0A285PGI1_9HYPH</name>
<dbReference type="Pfam" id="PF00455">
    <property type="entry name" value="DeoRC"/>
    <property type="match status" value="1"/>
</dbReference>
<dbReference type="InterPro" id="IPR036390">
    <property type="entry name" value="WH_DNA-bd_sf"/>
</dbReference>
<sequence length="249" mass="27497">MVAEQRYNEILEHLNQAGSLTIRQISALLGVTRETIRRDLKHLSELGELTQVRGGALAIKQREPDIADRSDVNADGKNHIANIAKKFVTDGMSILMDSGSTALAISRGLEDFENLTIITNDFTIARIARCQKHKVIVLGGEMSQSDFGTCSIETIEAVKTYQVNIAFVGVGGLSEQALVTDYSQIAAYLRATMIKQAEQSFFVVDQTKFAKVTPIRVPDPNLATGIIVDKMPDKLIMERINEINLEVYN</sequence>
<dbReference type="PROSITE" id="PS51000">
    <property type="entry name" value="HTH_DEOR_2"/>
    <property type="match status" value="1"/>
</dbReference>
<dbReference type="PANTHER" id="PTHR30363">
    <property type="entry name" value="HTH-TYPE TRANSCRIPTIONAL REGULATOR SRLR-RELATED"/>
    <property type="match status" value="1"/>
</dbReference>
<dbReference type="Pfam" id="PF08220">
    <property type="entry name" value="HTH_DeoR"/>
    <property type="match status" value="1"/>
</dbReference>
<protein>
    <submittedName>
        <fullName evidence="5">Transcriptional regulator, DeoR family</fullName>
    </submittedName>
</protein>
<keyword evidence="3" id="KW-0804">Transcription</keyword>
<feature type="domain" description="HTH deoR-type" evidence="4">
    <location>
        <begin position="3"/>
        <end position="58"/>
    </location>
</feature>
<dbReference type="Gene3D" id="3.40.50.1360">
    <property type="match status" value="1"/>
</dbReference>
<dbReference type="SUPFAM" id="SSF46785">
    <property type="entry name" value="Winged helix' DNA-binding domain"/>
    <property type="match status" value="1"/>
</dbReference>
<dbReference type="SMART" id="SM00420">
    <property type="entry name" value="HTH_DEOR"/>
    <property type="match status" value="1"/>
</dbReference>
<dbReference type="InterPro" id="IPR014036">
    <property type="entry name" value="DeoR-like_C"/>
</dbReference>
<dbReference type="OrthoDB" id="7688673at2"/>
<evidence type="ECO:0000256" key="2">
    <source>
        <dbReference type="ARBA" id="ARBA00023125"/>
    </source>
</evidence>
<keyword evidence="1" id="KW-0805">Transcription regulation</keyword>
<dbReference type="InterPro" id="IPR050313">
    <property type="entry name" value="Carb_Metab_HTH_regulators"/>
</dbReference>
<dbReference type="InterPro" id="IPR018356">
    <property type="entry name" value="Tscrpt_reg_HTH_DeoR_CS"/>
</dbReference>
<dbReference type="PANTHER" id="PTHR30363:SF44">
    <property type="entry name" value="AGA OPERON TRANSCRIPTIONAL REPRESSOR-RELATED"/>
    <property type="match status" value="1"/>
</dbReference>
<dbReference type="SUPFAM" id="SSF100950">
    <property type="entry name" value="NagB/RpiA/CoA transferase-like"/>
    <property type="match status" value="1"/>
</dbReference>
<dbReference type="GO" id="GO:0003700">
    <property type="term" value="F:DNA-binding transcription factor activity"/>
    <property type="evidence" value="ECO:0007669"/>
    <property type="project" value="InterPro"/>
</dbReference>
<dbReference type="GO" id="GO:0003677">
    <property type="term" value="F:DNA binding"/>
    <property type="evidence" value="ECO:0007669"/>
    <property type="project" value="UniProtKB-KW"/>
</dbReference>
<keyword evidence="2" id="KW-0238">DNA-binding</keyword>
<dbReference type="InterPro" id="IPR001034">
    <property type="entry name" value="DeoR_HTH"/>
</dbReference>
<dbReference type="InterPro" id="IPR037171">
    <property type="entry name" value="NagB/RpiA_transferase-like"/>
</dbReference>
<dbReference type="PROSITE" id="PS00894">
    <property type="entry name" value="HTH_DEOR_1"/>
    <property type="match status" value="1"/>
</dbReference>
<evidence type="ECO:0000313" key="6">
    <source>
        <dbReference type="Proteomes" id="UP000219439"/>
    </source>
</evidence>
<evidence type="ECO:0000313" key="5">
    <source>
        <dbReference type="EMBL" id="SNZ20403.1"/>
    </source>
</evidence>
<dbReference type="Proteomes" id="UP000219439">
    <property type="component" value="Unassembled WGS sequence"/>
</dbReference>